<organism evidence="3 4">
    <name type="scientific">Caenorhabditis tropicalis</name>
    <dbReference type="NCBI Taxonomy" id="1561998"/>
    <lineage>
        <taxon>Eukaryota</taxon>
        <taxon>Metazoa</taxon>
        <taxon>Ecdysozoa</taxon>
        <taxon>Nematoda</taxon>
        <taxon>Chromadorea</taxon>
        <taxon>Rhabditida</taxon>
        <taxon>Rhabditina</taxon>
        <taxon>Rhabditomorpha</taxon>
        <taxon>Rhabditoidea</taxon>
        <taxon>Rhabditidae</taxon>
        <taxon>Peloderinae</taxon>
        <taxon>Caenorhabditis</taxon>
    </lineage>
</organism>
<keyword evidence="3" id="KW-1185">Reference proteome</keyword>
<dbReference type="eggNOG" id="KOG4297">
    <property type="taxonomic scope" value="Eukaryota"/>
</dbReference>
<evidence type="ECO:0000313" key="3">
    <source>
        <dbReference type="Proteomes" id="UP000095282"/>
    </source>
</evidence>
<proteinExistence type="predicted"/>
<dbReference type="SUPFAM" id="SSF56436">
    <property type="entry name" value="C-type lectin-like"/>
    <property type="match status" value="1"/>
</dbReference>
<dbReference type="PROSITE" id="PS50041">
    <property type="entry name" value="C_TYPE_LECTIN_2"/>
    <property type="match status" value="1"/>
</dbReference>
<dbReference type="InterPro" id="IPR001304">
    <property type="entry name" value="C-type_lectin-like"/>
</dbReference>
<feature type="chain" id="PRO_5009309004" evidence="1">
    <location>
        <begin position="20"/>
        <end position="200"/>
    </location>
</feature>
<dbReference type="InterPro" id="IPR016186">
    <property type="entry name" value="C-type_lectin-like/link_sf"/>
</dbReference>
<dbReference type="STRING" id="1561998.A0A1I7UKN0"/>
<feature type="domain" description="C-type lectin" evidence="2">
    <location>
        <begin position="41"/>
        <end position="175"/>
    </location>
</feature>
<dbReference type="Proteomes" id="UP000095282">
    <property type="component" value="Unplaced"/>
</dbReference>
<dbReference type="PANTHER" id="PTHR23124">
    <property type="entry name" value="C-TYPE LECTIN DOMAIN-CONTAINING PROTEIN-RELATED-RELATED"/>
    <property type="match status" value="1"/>
</dbReference>
<dbReference type="InterPro" id="IPR016187">
    <property type="entry name" value="CTDL_fold"/>
</dbReference>
<name>A0A1I7UKN0_9PELO</name>
<feature type="signal peptide" evidence="1">
    <location>
        <begin position="1"/>
        <end position="19"/>
    </location>
</feature>
<evidence type="ECO:0000313" key="4">
    <source>
        <dbReference type="WBParaSite" id="Csp11.Scaffold630.g16914.t1"/>
    </source>
</evidence>
<evidence type="ECO:0000256" key="1">
    <source>
        <dbReference type="SAM" id="SignalP"/>
    </source>
</evidence>
<dbReference type="AlphaFoldDB" id="A0A1I7UKN0"/>
<dbReference type="Pfam" id="PF00059">
    <property type="entry name" value="Lectin_C"/>
    <property type="match status" value="1"/>
</dbReference>
<evidence type="ECO:0000259" key="2">
    <source>
        <dbReference type="PROSITE" id="PS50041"/>
    </source>
</evidence>
<keyword evidence="1" id="KW-0732">Signal</keyword>
<dbReference type="PANTHER" id="PTHR23124:SF134">
    <property type="entry name" value="C-TYPE LECTIN DOMAIN-CONTAINING PROTEIN"/>
    <property type="match status" value="1"/>
</dbReference>
<protein>
    <submittedName>
        <fullName evidence="4">C-type lectin domain-containing protein</fullName>
    </submittedName>
</protein>
<sequence>MIKKPFLIFFFYFLVTVSGKKDDTCDEKPCDKGWKLFERPSGGWCIKIFYEDFIKKPSADLKCTSQNATLTSLQDQVESLYIAYTVSKKIAPGSGSIWIGASRTKACLNSTKTVACNWSNSFEWTDQSATGIEGLLWDRSGPDNAGRNQDCVVLQAASSGYVGTMQTGTLDDVGCYTDLDRTKTHPRKPVAYACGKKAKF</sequence>
<accession>A0A1I7UKN0</accession>
<dbReference type="WBParaSite" id="Csp11.Scaffold630.g16914.t1">
    <property type="protein sequence ID" value="Csp11.Scaffold630.g16914.t1"/>
    <property type="gene ID" value="Csp11.Scaffold630.g16914"/>
</dbReference>
<dbReference type="CDD" id="cd00037">
    <property type="entry name" value="CLECT"/>
    <property type="match status" value="1"/>
</dbReference>
<dbReference type="SMART" id="SM00034">
    <property type="entry name" value="CLECT"/>
    <property type="match status" value="1"/>
</dbReference>
<reference evidence="4" key="1">
    <citation type="submission" date="2016-11" db="UniProtKB">
        <authorList>
            <consortium name="WormBaseParasite"/>
        </authorList>
    </citation>
    <scope>IDENTIFICATION</scope>
</reference>
<dbReference type="Gene3D" id="3.10.100.10">
    <property type="entry name" value="Mannose-Binding Protein A, subunit A"/>
    <property type="match status" value="1"/>
</dbReference>